<dbReference type="KEGG" id="nnu:104594910"/>
<dbReference type="InParanoid" id="A0A1U7ZPH5"/>
<protein>
    <recommendedName>
        <fullName evidence="3">RING-type E3 ubiquitin transferase</fullName>
        <ecNumber evidence="3">2.3.2.27</ecNumber>
    </recommendedName>
</protein>
<dbReference type="GeneID" id="104594910"/>
<sequence length="1042" mass="115850">MTLNAGFPAPALESIRHSLSEICVPDQSYSWENPRRFSGYANRLQLLLNQFTRSSPENCSASVQTALKGISGDLKKAAETLSVYRNKSKIFVLINCHTLCTSLEECTIAIGGWLALLDSVLLDNPDLRKKVADLSSEMRQPQFRVTENEERVYLTLEKEGQGRQTSKAVQSAIIMDLARALGTDPGNHAELAEQIKLLKNDLVRSNSVSERRILMSLERIFDSWSVEPKIVATNLDFDTEEDAHIPPFKNFICPLTKEAMKDPVVLESLQTYERTAIEYWFQRCIEDGRDPTCPVTGQVLKSLEQKPNIGLAGAIEEWVTRNIDIHIKSTVQHLSEDSLPSPECIHQILDNIYKISEEHPSSRYRIRDAGVVVLIINMLKNSSKNIGSQLRTKALMTLLSMAKDEDSKLKMLEEGVTRLAIHGLIGSSDKEREYAVKLLLDFSSDEDYCAKIASEKGALVLLSSMAGNLEHPSLSNLAEEILKRMEKIEDNVHQLAAAGRFQPLLTRLCEGTDEVRIDMASILGRMTLTNSGKELIARQGAKILVDMLSKPEARKPSLQALYNLSTLDDNATILVDSAVLPALTDILLKNLDAPSDVKELSASIISNIVSNPGHWELASADREGNLMQSEVIIHNLLGLLSDASPKCQIAVLQILYGIATSPQASESVARCIESIDGIRTIIQHLEHQETDHRISSFRLTRILSERLDQVLVTVLRESNKLPLFKNKLLDNQCSDGERSEAACILANIPLSDDEVKTILEISLVGWIVTALREHRHSSFRRTSRPTSSMVEGLVGLLLHFSKSPDPTIMSMVQEHRLMTIFCEQLSFPSNSRVKQRAACGLKYLSEYGRVQAASRDSEPQPPNGFCSFLTFMCGRATMVPTTCPIHNVPCEDDSQFCLLKGNCIKLLVDLLTDQDTSVQIAAVEALSTLVFCDTSHGLKRAIDELEELGVIDAVIDLFTEVRPGELQEKAILIVDRVLRVDSHAQRHSCNQTLVRALVEAFKHGNANTKRYAQDALTNLKQLSGISGKNSNQSRGWRLHTEP</sequence>
<dbReference type="AlphaFoldDB" id="A0A1U7ZPH5"/>
<dbReference type="InterPro" id="IPR011989">
    <property type="entry name" value="ARM-like"/>
</dbReference>
<name>A0A1U7ZPH5_NELNU</name>
<reference evidence="7" key="1">
    <citation type="submission" date="2025-08" db="UniProtKB">
        <authorList>
            <consortium name="RefSeq"/>
        </authorList>
    </citation>
    <scope>IDENTIFICATION</scope>
</reference>
<evidence type="ECO:0000256" key="2">
    <source>
        <dbReference type="ARBA" id="ARBA00004906"/>
    </source>
</evidence>
<dbReference type="CDD" id="cd16664">
    <property type="entry name" value="RING-Ubox_PUB"/>
    <property type="match status" value="1"/>
</dbReference>
<dbReference type="eggNOG" id="KOG0167">
    <property type="taxonomic scope" value="Eukaryota"/>
</dbReference>
<dbReference type="GO" id="GO:0016567">
    <property type="term" value="P:protein ubiquitination"/>
    <property type="evidence" value="ECO:0007669"/>
    <property type="project" value="UniProtKB-UniPathway"/>
</dbReference>
<dbReference type="PROSITE" id="PS51698">
    <property type="entry name" value="U_BOX"/>
    <property type="match status" value="1"/>
</dbReference>
<dbReference type="PANTHER" id="PTHR45958">
    <property type="entry name" value="RING-TYPE E3 UBIQUITIN TRANSFERASE"/>
    <property type="match status" value="1"/>
</dbReference>
<dbReference type="SMART" id="SM00185">
    <property type="entry name" value="ARM"/>
    <property type="match status" value="6"/>
</dbReference>
<dbReference type="SUPFAM" id="SSF48371">
    <property type="entry name" value="ARM repeat"/>
    <property type="match status" value="2"/>
</dbReference>
<evidence type="ECO:0000313" key="6">
    <source>
        <dbReference type="Proteomes" id="UP000189703"/>
    </source>
</evidence>
<gene>
    <name evidence="7" type="primary">LOC104594910</name>
</gene>
<dbReference type="RefSeq" id="XP_010253761.1">
    <property type="nucleotide sequence ID" value="XM_010255459.2"/>
</dbReference>
<evidence type="ECO:0000313" key="7">
    <source>
        <dbReference type="RefSeq" id="XP_010253761.1"/>
    </source>
</evidence>
<evidence type="ECO:0000256" key="4">
    <source>
        <dbReference type="ARBA" id="ARBA00022679"/>
    </source>
</evidence>
<dbReference type="InterPro" id="IPR052608">
    <property type="entry name" value="U-box_domain_protein"/>
</dbReference>
<dbReference type="Pfam" id="PF04564">
    <property type="entry name" value="U-box"/>
    <property type="match status" value="1"/>
</dbReference>
<comment type="pathway">
    <text evidence="2">Protein modification; protein ubiquitination.</text>
</comment>
<dbReference type="SUPFAM" id="SSF57850">
    <property type="entry name" value="RING/U-box"/>
    <property type="match status" value="1"/>
</dbReference>
<dbReference type="SMART" id="SM00504">
    <property type="entry name" value="Ubox"/>
    <property type="match status" value="1"/>
</dbReference>
<dbReference type="OMA" id="RVYCTLQ"/>
<dbReference type="Proteomes" id="UP000189703">
    <property type="component" value="Unplaced"/>
</dbReference>
<feature type="domain" description="U-box" evidence="5">
    <location>
        <begin position="246"/>
        <end position="325"/>
    </location>
</feature>
<evidence type="ECO:0000256" key="3">
    <source>
        <dbReference type="ARBA" id="ARBA00012483"/>
    </source>
</evidence>
<dbReference type="InterPro" id="IPR003613">
    <property type="entry name" value="Ubox_domain"/>
</dbReference>
<comment type="catalytic activity">
    <reaction evidence="1">
        <text>S-ubiquitinyl-[E2 ubiquitin-conjugating enzyme]-L-cysteine + [acceptor protein]-L-lysine = [E2 ubiquitin-conjugating enzyme]-L-cysteine + N(6)-ubiquitinyl-[acceptor protein]-L-lysine.</text>
        <dbReference type="EC" id="2.3.2.27"/>
    </reaction>
</comment>
<dbReference type="STRING" id="4432.A0A1U7ZPH5"/>
<dbReference type="InterPro" id="IPR013083">
    <property type="entry name" value="Znf_RING/FYVE/PHD"/>
</dbReference>
<dbReference type="InterPro" id="IPR045210">
    <property type="entry name" value="RING-Ubox_PUB"/>
</dbReference>
<keyword evidence="6" id="KW-1185">Reference proteome</keyword>
<dbReference type="GO" id="GO:0061630">
    <property type="term" value="F:ubiquitin protein ligase activity"/>
    <property type="evidence" value="ECO:0007669"/>
    <property type="project" value="UniProtKB-EC"/>
</dbReference>
<dbReference type="UniPathway" id="UPA00143"/>
<dbReference type="OrthoDB" id="629492at2759"/>
<evidence type="ECO:0000256" key="1">
    <source>
        <dbReference type="ARBA" id="ARBA00000900"/>
    </source>
</evidence>
<dbReference type="PANTHER" id="PTHR45958:SF14">
    <property type="entry name" value="RING-TYPE E3 UBIQUITIN TRANSFERASE"/>
    <property type="match status" value="1"/>
</dbReference>
<dbReference type="Gene3D" id="3.30.40.10">
    <property type="entry name" value="Zinc/RING finger domain, C3HC4 (zinc finger)"/>
    <property type="match status" value="1"/>
</dbReference>
<organism evidence="6 7">
    <name type="scientific">Nelumbo nucifera</name>
    <name type="common">Sacred lotus</name>
    <dbReference type="NCBI Taxonomy" id="4432"/>
    <lineage>
        <taxon>Eukaryota</taxon>
        <taxon>Viridiplantae</taxon>
        <taxon>Streptophyta</taxon>
        <taxon>Embryophyta</taxon>
        <taxon>Tracheophyta</taxon>
        <taxon>Spermatophyta</taxon>
        <taxon>Magnoliopsida</taxon>
        <taxon>Proteales</taxon>
        <taxon>Nelumbonaceae</taxon>
        <taxon>Nelumbo</taxon>
    </lineage>
</organism>
<accession>A0A1U7ZPH5</accession>
<dbReference type="EC" id="2.3.2.27" evidence="3"/>
<dbReference type="InterPro" id="IPR016024">
    <property type="entry name" value="ARM-type_fold"/>
</dbReference>
<evidence type="ECO:0000259" key="5">
    <source>
        <dbReference type="PROSITE" id="PS51698"/>
    </source>
</evidence>
<dbReference type="InterPro" id="IPR000225">
    <property type="entry name" value="Armadillo"/>
</dbReference>
<proteinExistence type="predicted"/>
<keyword evidence="4" id="KW-0808">Transferase</keyword>
<dbReference type="Gene3D" id="1.25.10.10">
    <property type="entry name" value="Leucine-rich Repeat Variant"/>
    <property type="match status" value="4"/>
</dbReference>